<feature type="transmembrane region" description="Helical" evidence="1">
    <location>
        <begin position="87"/>
        <end position="109"/>
    </location>
</feature>
<dbReference type="Proteomes" id="UP001525968">
    <property type="component" value="Unassembled WGS sequence"/>
</dbReference>
<keyword evidence="1" id="KW-1133">Transmembrane helix</keyword>
<evidence type="ECO:0000313" key="3">
    <source>
        <dbReference type="Proteomes" id="UP001525968"/>
    </source>
</evidence>
<sequence>MDFVNHPFFGLCASLLAALLLTLAAIWRVLRAAAAVPSASRQGRTARRLAWLYAAGALVWLGYAGYAGYGRFLSTPALAQFVLPDTLISMALFIAAIAWAAAFMVQLVLRLLKTEQQRQG</sequence>
<gene>
    <name evidence="2" type="ORF">N0K08_11675</name>
</gene>
<evidence type="ECO:0000256" key="1">
    <source>
        <dbReference type="SAM" id="Phobius"/>
    </source>
</evidence>
<accession>A0ABT2PQA6</accession>
<keyword evidence="1" id="KW-0812">Transmembrane</keyword>
<feature type="transmembrane region" description="Helical" evidence="1">
    <location>
        <begin position="50"/>
        <end position="67"/>
    </location>
</feature>
<evidence type="ECO:0000313" key="2">
    <source>
        <dbReference type="EMBL" id="MCT9811298.1"/>
    </source>
</evidence>
<dbReference type="RefSeq" id="WP_261500529.1">
    <property type="nucleotide sequence ID" value="NZ_JAODYH010000005.1"/>
</dbReference>
<dbReference type="EMBL" id="JAODYH010000005">
    <property type="protein sequence ID" value="MCT9811298.1"/>
    <property type="molecule type" value="Genomic_DNA"/>
</dbReference>
<comment type="caution">
    <text evidence="2">The sequence shown here is derived from an EMBL/GenBank/DDBJ whole genome shotgun (WGS) entry which is preliminary data.</text>
</comment>
<protein>
    <submittedName>
        <fullName evidence="2">Uncharacterized protein</fullName>
    </submittedName>
</protein>
<reference evidence="2 3" key="1">
    <citation type="submission" date="2022-09" db="EMBL/GenBank/DDBJ databases">
        <title>Draft genome of isolate Be4.</title>
        <authorList>
            <person name="Sanchez-Castro I."/>
            <person name="Martinez-Rodriguez P."/>
            <person name="Descostes M."/>
            <person name="Merroun M."/>
        </authorList>
    </citation>
    <scope>NUCLEOTIDE SEQUENCE [LARGE SCALE GENOMIC DNA]</scope>
    <source>
        <strain evidence="2 3">Be4</strain>
    </source>
</reference>
<organism evidence="2 3">
    <name type="scientific">Acidovorax bellezanensis</name>
    <dbReference type="NCBI Taxonomy" id="2976702"/>
    <lineage>
        <taxon>Bacteria</taxon>
        <taxon>Pseudomonadati</taxon>
        <taxon>Pseudomonadota</taxon>
        <taxon>Betaproteobacteria</taxon>
        <taxon>Burkholderiales</taxon>
        <taxon>Comamonadaceae</taxon>
        <taxon>Acidovorax</taxon>
    </lineage>
</organism>
<keyword evidence="1" id="KW-0472">Membrane</keyword>
<proteinExistence type="predicted"/>
<name>A0ABT2PQA6_9BURK</name>
<feature type="transmembrane region" description="Helical" evidence="1">
    <location>
        <begin position="6"/>
        <end position="30"/>
    </location>
</feature>
<keyword evidence="3" id="KW-1185">Reference proteome</keyword>